<dbReference type="GO" id="GO:0016020">
    <property type="term" value="C:membrane"/>
    <property type="evidence" value="ECO:0007669"/>
    <property type="project" value="UniProtKB-SubCell"/>
</dbReference>
<dbReference type="InParanoid" id="A0A078BAP6"/>
<feature type="transmembrane region" description="Helical" evidence="5">
    <location>
        <begin position="229"/>
        <end position="251"/>
    </location>
</feature>
<keyword evidence="2 5" id="KW-0812">Transmembrane</keyword>
<dbReference type="Pfam" id="PF01027">
    <property type="entry name" value="Bax1-I"/>
    <property type="match status" value="1"/>
</dbReference>
<dbReference type="EMBL" id="CCKQ01019276">
    <property type="protein sequence ID" value="CDW91296.1"/>
    <property type="molecule type" value="Genomic_DNA"/>
</dbReference>
<feature type="transmembrane region" description="Helical" evidence="5">
    <location>
        <begin position="165"/>
        <end position="188"/>
    </location>
</feature>
<feature type="transmembrane region" description="Helical" evidence="5">
    <location>
        <begin position="195"/>
        <end position="217"/>
    </location>
</feature>
<evidence type="ECO:0000256" key="5">
    <source>
        <dbReference type="RuleBase" id="RU004379"/>
    </source>
</evidence>
<dbReference type="OMA" id="FHVADWD"/>
<dbReference type="PANTHER" id="PTHR23291:SF47">
    <property type="entry name" value="TRANSMEMBRANE BAX INHIBITOR MOTIF CONTAINING 7"/>
    <property type="match status" value="1"/>
</dbReference>
<gene>
    <name evidence="6" type="primary">Contig2742.g2942</name>
    <name evidence="6" type="ORF">STYLEM_20450</name>
</gene>
<dbReference type="AlphaFoldDB" id="A0A078BAP6"/>
<proteinExistence type="inferred from homology"/>
<dbReference type="Proteomes" id="UP000039865">
    <property type="component" value="Unassembled WGS sequence"/>
</dbReference>
<feature type="transmembrane region" description="Helical" evidence="5">
    <location>
        <begin position="82"/>
        <end position="105"/>
    </location>
</feature>
<feature type="transmembrane region" description="Helical" evidence="5">
    <location>
        <begin position="111"/>
        <end position="131"/>
    </location>
</feature>
<keyword evidence="3 5" id="KW-1133">Transmembrane helix</keyword>
<dbReference type="FunCoup" id="A0A078BAP6">
    <property type="interactions" value="15"/>
</dbReference>
<comment type="subcellular location">
    <subcellularLocation>
        <location evidence="1">Membrane</location>
        <topology evidence="1">Multi-pass membrane protein</topology>
    </subcellularLocation>
</comment>
<feature type="transmembrane region" description="Helical" evidence="5">
    <location>
        <begin position="50"/>
        <end position="70"/>
    </location>
</feature>
<evidence type="ECO:0000256" key="3">
    <source>
        <dbReference type="ARBA" id="ARBA00022989"/>
    </source>
</evidence>
<accession>A0A078BAP6</accession>
<evidence type="ECO:0000313" key="6">
    <source>
        <dbReference type="EMBL" id="CDW91296.1"/>
    </source>
</evidence>
<evidence type="ECO:0008006" key="8">
    <source>
        <dbReference type="Google" id="ProtNLM"/>
    </source>
</evidence>
<evidence type="ECO:0000256" key="1">
    <source>
        <dbReference type="ARBA" id="ARBA00004141"/>
    </source>
</evidence>
<evidence type="ECO:0000313" key="7">
    <source>
        <dbReference type="Proteomes" id="UP000039865"/>
    </source>
</evidence>
<organism evidence="6 7">
    <name type="scientific">Stylonychia lemnae</name>
    <name type="common">Ciliate</name>
    <dbReference type="NCBI Taxonomy" id="5949"/>
    <lineage>
        <taxon>Eukaryota</taxon>
        <taxon>Sar</taxon>
        <taxon>Alveolata</taxon>
        <taxon>Ciliophora</taxon>
        <taxon>Intramacronucleata</taxon>
        <taxon>Spirotrichea</taxon>
        <taxon>Stichotrichia</taxon>
        <taxon>Sporadotrichida</taxon>
        <taxon>Oxytrichidae</taxon>
        <taxon>Stylonychinae</taxon>
        <taxon>Stylonychia</taxon>
    </lineage>
</organism>
<reference evidence="6 7" key="1">
    <citation type="submission" date="2014-06" db="EMBL/GenBank/DDBJ databases">
        <authorList>
            <person name="Swart Estienne"/>
        </authorList>
    </citation>
    <scope>NUCLEOTIDE SEQUENCE [LARGE SCALE GENOMIC DNA]</scope>
    <source>
        <strain evidence="6 7">130c</strain>
    </source>
</reference>
<feature type="transmembrane region" description="Helical" evidence="5">
    <location>
        <begin position="138"/>
        <end position="159"/>
    </location>
</feature>
<comment type="similarity">
    <text evidence="5">Belongs to the BI1 family.</text>
</comment>
<dbReference type="OrthoDB" id="7933078at2759"/>
<dbReference type="PANTHER" id="PTHR23291">
    <property type="entry name" value="BAX INHIBITOR-RELATED"/>
    <property type="match status" value="1"/>
</dbReference>
<keyword evidence="4 5" id="KW-0472">Membrane</keyword>
<protein>
    <recommendedName>
        <fullName evidence="8">Nmda receptor glutamate-binding chain</fullName>
    </recommendedName>
</protein>
<dbReference type="InterPro" id="IPR006214">
    <property type="entry name" value="Bax_inhibitor_1-related"/>
</dbReference>
<sequence>MNIEQNQQARQLDDQDSGYRLQQNRARDENPYFSNKILDEEDQLGFIRKVYGILLTQITITALCSLLPLVDEGARLFLIRNQSVVIFLMILAIVIQCGMFCIQSLARTAPINYVLMFGFTICEAYIVAFICATVRNPLIVAQAAFMTAGIVFALTLYAVQSKTDFTVMGGMAFVLAVGFIMFSMLSFLFGPTMRLIYCTLGVLIFGFYLVIDTQLLIGGRRYQLDKDDYILAAVILYLDIINIFLYILQILTQLMGGQKE</sequence>
<evidence type="ECO:0000256" key="2">
    <source>
        <dbReference type="ARBA" id="ARBA00022692"/>
    </source>
</evidence>
<evidence type="ECO:0000256" key="4">
    <source>
        <dbReference type="ARBA" id="ARBA00023136"/>
    </source>
</evidence>
<name>A0A078BAP6_STYLE</name>
<keyword evidence="7" id="KW-1185">Reference proteome</keyword>